<protein>
    <submittedName>
        <fullName evidence="7">Spindle assembly checkpoint kinase (Aurora kinase) (Increase-in-ploidy protein 1)</fullName>
    </submittedName>
</protein>
<evidence type="ECO:0000256" key="4">
    <source>
        <dbReference type="ARBA" id="ARBA00022777"/>
    </source>
</evidence>
<evidence type="ECO:0000256" key="2">
    <source>
        <dbReference type="ARBA" id="ARBA00022679"/>
    </source>
</evidence>
<evidence type="ECO:0000256" key="1">
    <source>
        <dbReference type="ARBA" id="ARBA00022527"/>
    </source>
</evidence>
<evidence type="ECO:0000259" key="6">
    <source>
        <dbReference type="PROSITE" id="PS50011"/>
    </source>
</evidence>
<keyword evidence="3" id="KW-0547">Nucleotide-binding</keyword>
<gene>
    <name evidence="7" type="ORF">SCF082_LOCUS41098</name>
</gene>
<proteinExistence type="predicted"/>
<keyword evidence="8" id="KW-1185">Reference proteome</keyword>
<keyword evidence="4 7" id="KW-0418">Kinase</keyword>
<evidence type="ECO:0000313" key="8">
    <source>
        <dbReference type="Proteomes" id="UP001642464"/>
    </source>
</evidence>
<keyword evidence="2" id="KW-0808">Transferase</keyword>
<dbReference type="Gene3D" id="1.10.510.10">
    <property type="entry name" value="Transferase(Phosphotransferase) domain 1"/>
    <property type="match status" value="1"/>
</dbReference>
<sequence>RVVRIWPSLRALLQASWMSICHCFVYGALTLHQSLYKEATKDVSLENMLIFLDDEEQWQVRVGDPGQAVAFVMDPATGQEKVVSFNGLVADDFRPPELYEEKDYLASRVDSWCLGWNTFYLLTAAPLFKTSDPAMQDTDFLLLSQGRISQLFEMKGVSHRLSYDAKDFVTQLMHRDPVKRMPIKDALWHPWLKDCLAQQLRGESTSKLRMPLVPEASSSTEPVFDTAPVPVSTLDSGASSSSANISPALTEHDLMYSSLAEEPQKLPSRTGGPFSGRIDDLRAADTSGTSLLQAAASWSLERLPTLLSSLQSDTTRKPR</sequence>
<dbReference type="InterPro" id="IPR011009">
    <property type="entry name" value="Kinase-like_dom_sf"/>
</dbReference>
<accession>A0ABP0QIQ2</accession>
<evidence type="ECO:0000313" key="7">
    <source>
        <dbReference type="EMBL" id="CAK9086906.1"/>
    </source>
</evidence>
<comment type="caution">
    <text evidence="7">The sequence shown here is derived from an EMBL/GenBank/DDBJ whole genome shotgun (WGS) entry which is preliminary data.</text>
</comment>
<dbReference type="PANTHER" id="PTHR24345:SF91">
    <property type="entry name" value="SERINE_THREONINE-PROTEIN KINASE PLK4"/>
    <property type="match status" value="1"/>
</dbReference>
<dbReference type="PROSITE" id="PS50011">
    <property type="entry name" value="PROTEIN_KINASE_DOM"/>
    <property type="match status" value="1"/>
</dbReference>
<feature type="non-terminal residue" evidence="7">
    <location>
        <position position="1"/>
    </location>
</feature>
<evidence type="ECO:0000256" key="5">
    <source>
        <dbReference type="ARBA" id="ARBA00022840"/>
    </source>
</evidence>
<evidence type="ECO:0000256" key="3">
    <source>
        <dbReference type="ARBA" id="ARBA00022741"/>
    </source>
</evidence>
<dbReference type="Proteomes" id="UP001642464">
    <property type="component" value="Unassembled WGS sequence"/>
</dbReference>
<keyword evidence="5" id="KW-0067">ATP-binding</keyword>
<feature type="domain" description="Protein kinase" evidence="6">
    <location>
        <begin position="1"/>
        <end position="192"/>
    </location>
</feature>
<dbReference type="EMBL" id="CAXAMM010039505">
    <property type="protein sequence ID" value="CAK9086906.1"/>
    <property type="molecule type" value="Genomic_DNA"/>
</dbReference>
<reference evidence="7 8" key="1">
    <citation type="submission" date="2024-02" db="EMBL/GenBank/DDBJ databases">
        <authorList>
            <person name="Chen Y."/>
            <person name="Shah S."/>
            <person name="Dougan E. K."/>
            <person name="Thang M."/>
            <person name="Chan C."/>
        </authorList>
    </citation>
    <scope>NUCLEOTIDE SEQUENCE [LARGE SCALE GENOMIC DNA]</scope>
</reference>
<name>A0ABP0QIQ2_9DINO</name>
<dbReference type="InterPro" id="IPR000719">
    <property type="entry name" value="Prot_kinase_dom"/>
</dbReference>
<dbReference type="Pfam" id="PF00069">
    <property type="entry name" value="Pkinase"/>
    <property type="match status" value="1"/>
</dbReference>
<dbReference type="PANTHER" id="PTHR24345">
    <property type="entry name" value="SERINE/THREONINE-PROTEIN KINASE PLK"/>
    <property type="match status" value="1"/>
</dbReference>
<dbReference type="GO" id="GO:0016301">
    <property type="term" value="F:kinase activity"/>
    <property type="evidence" value="ECO:0007669"/>
    <property type="project" value="UniProtKB-KW"/>
</dbReference>
<keyword evidence="1" id="KW-0723">Serine/threonine-protein kinase</keyword>
<dbReference type="SUPFAM" id="SSF56112">
    <property type="entry name" value="Protein kinase-like (PK-like)"/>
    <property type="match status" value="1"/>
</dbReference>
<organism evidence="7 8">
    <name type="scientific">Durusdinium trenchii</name>
    <dbReference type="NCBI Taxonomy" id="1381693"/>
    <lineage>
        <taxon>Eukaryota</taxon>
        <taxon>Sar</taxon>
        <taxon>Alveolata</taxon>
        <taxon>Dinophyceae</taxon>
        <taxon>Suessiales</taxon>
        <taxon>Symbiodiniaceae</taxon>
        <taxon>Durusdinium</taxon>
    </lineage>
</organism>